<dbReference type="EMBL" id="SADE01000002">
    <property type="protein sequence ID" value="RVU35920.1"/>
    <property type="molecule type" value="Genomic_DNA"/>
</dbReference>
<dbReference type="InterPro" id="IPR008250">
    <property type="entry name" value="ATPase_P-typ_transduc_dom_A_sf"/>
</dbReference>
<dbReference type="GO" id="GO:0016887">
    <property type="term" value="F:ATP hydrolysis activity"/>
    <property type="evidence" value="ECO:0007669"/>
    <property type="project" value="InterPro"/>
</dbReference>
<dbReference type="InterPro" id="IPR023299">
    <property type="entry name" value="ATPase_P-typ_cyto_dom_N"/>
</dbReference>
<dbReference type="SUPFAM" id="SSF81653">
    <property type="entry name" value="Calcium ATPase, transduction domain A"/>
    <property type="match status" value="1"/>
</dbReference>
<dbReference type="PROSITE" id="PS50846">
    <property type="entry name" value="HMA_2"/>
    <property type="match status" value="1"/>
</dbReference>
<dbReference type="NCBIfam" id="TIGR01525">
    <property type="entry name" value="ATPase-IB_hvy"/>
    <property type="match status" value="1"/>
</dbReference>
<evidence type="ECO:0000256" key="9">
    <source>
        <dbReference type="ARBA" id="ARBA00022989"/>
    </source>
</evidence>
<dbReference type="Pfam" id="PF00702">
    <property type="entry name" value="Hydrolase"/>
    <property type="match status" value="1"/>
</dbReference>
<dbReference type="SUPFAM" id="SSF56784">
    <property type="entry name" value="HAD-like"/>
    <property type="match status" value="1"/>
</dbReference>
<dbReference type="InterPro" id="IPR059000">
    <property type="entry name" value="ATPase_P-type_domA"/>
</dbReference>
<dbReference type="CDD" id="cd02094">
    <property type="entry name" value="P-type_ATPase_Cu-like"/>
    <property type="match status" value="1"/>
</dbReference>
<dbReference type="InterPro" id="IPR006121">
    <property type="entry name" value="HMA_dom"/>
</dbReference>
<evidence type="ECO:0000256" key="5">
    <source>
        <dbReference type="ARBA" id="ARBA00022723"/>
    </source>
</evidence>
<sequence>MSEATAQFSSATLPEAEKTTVFEFGVSGMSCAGCAARLEKSLNAVPGVSLATVNFALESARVEASDGINADTITFATEQAGFGAQFADQVAKGGPSEDKTVLYLCIASALLTLPLMAEMLLMPFGVSVHVTPWIQLALAAPVQFVIGWRFYRGAWASLRGGVGNMDVLVALGTTTAFLYSTYLTVTLGDAARGSLYFEGAAVVITLVLLGKYLEARAKHRATSALQALLALRPARARLVTAEGEKDVPITRVAVGDLIRVRPGEALPVDGEITEGTADIDESMLTGESMPVTAAVGASVIAGSTNLTGLLTIRATQIGKDTRLAKIADLVRAAQAEKAPVQKLVDRISAIFVPTIVAIAALTFLGWMVFGPGVESAVVAAVSVLVIACPCALGLAAPAAIAAGLGAAARNGILVGDVTSLERAGRIDTVVFDKTGTLTAGQPTVRHIAWAGGKEDGFALAAAIAVQRQNNHPLARAFQDLPVNPSQAALQATDFRSVTGQGVAATVDGKPVLIGKPALLDVEGIALPEALGNWSEEEDVGTHVWLAVDGVCVARVDIVDRIRDKAVAAVAALHASGRSVTLLSGDTKRESERVAGLVGIDAVVAEVSPEDKAAEIVEMQKQGRSVAMVGDGINDAPALAAASLGIAMGGGSDVAVNSAGITLLRDDPRLAPAALEISERTLAKIRQNLFWAFAYNTVGIPLAALGYLSPGIAGAAMALSSVCVVTNALLLRGWRPRLDEMGRLETRGRANP</sequence>
<comment type="caution">
    <text evidence="13">The sequence shown here is derived from an EMBL/GenBank/DDBJ whole genome shotgun (WGS) entry which is preliminary data.</text>
</comment>
<feature type="transmembrane region" description="Helical" evidence="11">
    <location>
        <begin position="375"/>
        <end position="400"/>
    </location>
</feature>
<dbReference type="PRINTS" id="PR00943">
    <property type="entry name" value="CUATPASE"/>
</dbReference>
<reference evidence="14" key="1">
    <citation type="submission" date="2019-01" db="EMBL/GenBank/DDBJ databases">
        <title>Gri0909 isolated from a small marine red alga.</title>
        <authorList>
            <person name="Kim J."/>
            <person name="Jeong S.E."/>
            <person name="Jeon C.O."/>
        </authorList>
    </citation>
    <scope>NUCLEOTIDE SEQUENCE [LARGE SCALE GENOMIC DNA]</scope>
    <source>
        <strain evidence="14">Gri0909</strain>
    </source>
</reference>
<name>A0A437QNA4_9PROT</name>
<evidence type="ECO:0000256" key="4">
    <source>
        <dbReference type="ARBA" id="ARBA00022692"/>
    </source>
</evidence>
<dbReference type="PRINTS" id="PR00119">
    <property type="entry name" value="CATATPASE"/>
</dbReference>
<dbReference type="SUPFAM" id="SSF81665">
    <property type="entry name" value="Calcium ATPase, transmembrane domain M"/>
    <property type="match status" value="1"/>
</dbReference>
<evidence type="ECO:0000313" key="14">
    <source>
        <dbReference type="Proteomes" id="UP000287447"/>
    </source>
</evidence>
<dbReference type="SFLD" id="SFLDS00003">
    <property type="entry name" value="Haloacid_Dehalogenase"/>
    <property type="match status" value="1"/>
</dbReference>
<keyword evidence="6 11" id="KW-0547">Nucleotide-binding</keyword>
<feature type="transmembrane region" description="Helical" evidence="11">
    <location>
        <begin position="163"/>
        <end position="182"/>
    </location>
</feature>
<feature type="transmembrane region" description="Helical" evidence="11">
    <location>
        <begin position="101"/>
        <end position="121"/>
    </location>
</feature>
<evidence type="ECO:0000256" key="11">
    <source>
        <dbReference type="RuleBase" id="RU362081"/>
    </source>
</evidence>
<feature type="transmembrane region" description="Helical" evidence="11">
    <location>
        <begin position="688"/>
        <end position="707"/>
    </location>
</feature>
<dbReference type="NCBIfam" id="TIGR01494">
    <property type="entry name" value="ATPase_P-type"/>
    <property type="match status" value="1"/>
</dbReference>
<dbReference type="InterPro" id="IPR027256">
    <property type="entry name" value="P-typ_ATPase_IB"/>
</dbReference>
<dbReference type="SUPFAM" id="SSF55008">
    <property type="entry name" value="HMA, heavy metal-associated domain"/>
    <property type="match status" value="1"/>
</dbReference>
<dbReference type="PANTHER" id="PTHR43520:SF8">
    <property type="entry name" value="P-TYPE CU(+) TRANSPORTER"/>
    <property type="match status" value="1"/>
</dbReference>
<accession>A0A437QNA4</accession>
<dbReference type="InterPro" id="IPR001757">
    <property type="entry name" value="P_typ_ATPase"/>
</dbReference>
<organism evidence="13 14">
    <name type="scientific">Hwanghaeella grinnelliae</name>
    <dbReference type="NCBI Taxonomy" id="2500179"/>
    <lineage>
        <taxon>Bacteria</taxon>
        <taxon>Pseudomonadati</taxon>
        <taxon>Pseudomonadota</taxon>
        <taxon>Alphaproteobacteria</taxon>
        <taxon>Rhodospirillales</taxon>
        <taxon>Rhodospirillaceae</taxon>
        <taxon>Hwanghaeella</taxon>
    </lineage>
</organism>
<dbReference type="PROSITE" id="PS01047">
    <property type="entry name" value="HMA_1"/>
    <property type="match status" value="1"/>
</dbReference>
<dbReference type="OrthoDB" id="9760802at2"/>
<dbReference type="PROSITE" id="PS00154">
    <property type="entry name" value="ATPASE_E1_E2"/>
    <property type="match status" value="1"/>
</dbReference>
<dbReference type="CDD" id="cd00371">
    <property type="entry name" value="HMA"/>
    <property type="match status" value="1"/>
</dbReference>
<dbReference type="GO" id="GO:0060003">
    <property type="term" value="P:copper ion export"/>
    <property type="evidence" value="ECO:0007669"/>
    <property type="project" value="UniProtKB-ARBA"/>
</dbReference>
<evidence type="ECO:0000256" key="1">
    <source>
        <dbReference type="ARBA" id="ARBA00004651"/>
    </source>
</evidence>
<keyword evidence="10 11" id="KW-0472">Membrane</keyword>
<dbReference type="GO" id="GO:0043682">
    <property type="term" value="F:P-type divalent copper transporter activity"/>
    <property type="evidence" value="ECO:0007669"/>
    <property type="project" value="TreeGrafter"/>
</dbReference>
<dbReference type="Proteomes" id="UP000287447">
    <property type="component" value="Unassembled WGS sequence"/>
</dbReference>
<dbReference type="Pfam" id="PF00403">
    <property type="entry name" value="HMA"/>
    <property type="match status" value="1"/>
</dbReference>
<feature type="transmembrane region" description="Helical" evidence="11">
    <location>
        <begin position="713"/>
        <end position="733"/>
    </location>
</feature>
<evidence type="ECO:0000259" key="12">
    <source>
        <dbReference type="PROSITE" id="PS50846"/>
    </source>
</evidence>
<evidence type="ECO:0000256" key="7">
    <source>
        <dbReference type="ARBA" id="ARBA00022840"/>
    </source>
</evidence>
<keyword evidence="4 11" id="KW-0812">Transmembrane</keyword>
<keyword evidence="14" id="KW-1185">Reference proteome</keyword>
<keyword evidence="7 11" id="KW-0067">ATP-binding</keyword>
<gene>
    <name evidence="13" type="ORF">EOI86_11745</name>
</gene>
<dbReference type="InterPro" id="IPR018303">
    <property type="entry name" value="ATPase_P-typ_P_site"/>
</dbReference>
<proteinExistence type="inferred from homology"/>
<dbReference type="NCBIfam" id="TIGR01511">
    <property type="entry name" value="ATPase-IB1_Cu"/>
    <property type="match status" value="1"/>
</dbReference>
<dbReference type="InterPro" id="IPR044492">
    <property type="entry name" value="P_typ_ATPase_HD_dom"/>
</dbReference>
<feature type="transmembrane region" description="Helical" evidence="11">
    <location>
        <begin position="133"/>
        <end position="151"/>
    </location>
</feature>
<dbReference type="InterPro" id="IPR023214">
    <property type="entry name" value="HAD_sf"/>
</dbReference>
<dbReference type="GO" id="GO:0055070">
    <property type="term" value="P:copper ion homeostasis"/>
    <property type="evidence" value="ECO:0007669"/>
    <property type="project" value="TreeGrafter"/>
</dbReference>
<dbReference type="FunFam" id="2.70.150.10:FF:000020">
    <property type="entry name" value="Copper-exporting P-type ATPase A"/>
    <property type="match status" value="1"/>
</dbReference>
<dbReference type="SFLD" id="SFLDF00027">
    <property type="entry name" value="p-type_atpase"/>
    <property type="match status" value="1"/>
</dbReference>
<feature type="transmembrane region" description="Helical" evidence="11">
    <location>
        <begin position="194"/>
        <end position="213"/>
    </location>
</feature>
<evidence type="ECO:0000256" key="3">
    <source>
        <dbReference type="ARBA" id="ARBA00022475"/>
    </source>
</evidence>
<dbReference type="Gene3D" id="3.40.50.1000">
    <property type="entry name" value="HAD superfamily/HAD-like"/>
    <property type="match status" value="1"/>
</dbReference>
<keyword evidence="3 11" id="KW-1003">Cell membrane</keyword>
<feature type="domain" description="HMA" evidence="12">
    <location>
        <begin position="20"/>
        <end position="85"/>
    </location>
</feature>
<dbReference type="Gene3D" id="3.30.70.100">
    <property type="match status" value="1"/>
</dbReference>
<dbReference type="PANTHER" id="PTHR43520">
    <property type="entry name" value="ATP7, ISOFORM B"/>
    <property type="match status" value="1"/>
</dbReference>
<protein>
    <submittedName>
        <fullName evidence="13">Copper-translocating P-type ATPase</fullName>
    </submittedName>
</protein>
<evidence type="ECO:0000313" key="13">
    <source>
        <dbReference type="EMBL" id="RVU35920.1"/>
    </source>
</evidence>
<dbReference type="InterPro" id="IPR023298">
    <property type="entry name" value="ATPase_P-typ_TM_dom_sf"/>
</dbReference>
<comment type="subcellular location">
    <subcellularLocation>
        <location evidence="1">Cell membrane</location>
        <topology evidence="1">Multi-pass membrane protein</topology>
    </subcellularLocation>
</comment>
<evidence type="ECO:0000256" key="10">
    <source>
        <dbReference type="ARBA" id="ARBA00023136"/>
    </source>
</evidence>
<dbReference type="Gene3D" id="3.40.1110.10">
    <property type="entry name" value="Calcium-transporting ATPase, cytoplasmic domain N"/>
    <property type="match status" value="1"/>
</dbReference>
<dbReference type="SFLD" id="SFLDG00002">
    <property type="entry name" value="C1.7:_P-type_atpase_like"/>
    <property type="match status" value="1"/>
</dbReference>
<dbReference type="Pfam" id="PF00122">
    <property type="entry name" value="E1-E2_ATPase"/>
    <property type="match status" value="1"/>
</dbReference>
<dbReference type="InterPro" id="IPR036163">
    <property type="entry name" value="HMA_dom_sf"/>
</dbReference>
<dbReference type="InterPro" id="IPR017969">
    <property type="entry name" value="Heavy-metal-associated_CS"/>
</dbReference>
<dbReference type="InterPro" id="IPR036412">
    <property type="entry name" value="HAD-like_sf"/>
</dbReference>
<dbReference type="RefSeq" id="WP_127765397.1">
    <property type="nucleotide sequence ID" value="NZ_SADE01000002.1"/>
</dbReference>
<dbReference type="GO" id="GO:0005524">
    <property type="term" value="F:ATP binding"/>
    <property type="evidence" value="ECO:0007669"/>
    <property type="project" value="UniProtKB-UniRule"/>
</dbReference>
<comment type="similarity">
    <text evidence="2 11">Belongs to the cation transport ATPase (P-type) (TC 3.A.3) family. Type IB subfamily.</text>
</comment>
<evidence type="ECO:0000256" key="2">
    <source>
        <dbReference type="ARBA" id="ARBA00006024"/>
    </source>
</evidence>
<dbReference type="AlphaFoldDB" id="A0A437QNA4"/>
<feature type="transmembrane region" description="Helical" evidence="11">
    <location>
        <begin position="347"/>
        <end position="369"/>
    </location>
</feature>
<keyword evidence="9 11" id="KW-1133">Transmembrane helix</keyword>
<keyword evidence="5 11" id="KW-0479">Metal-binding</keyword>
<dbReference type="GO" id="GO:0005507">
    <property type="term" value="F:copper ion binding"/>
    <property type="evidence" value="ECO:0007669"/>
    <property type="project" value="TreeGrafter"/>
</dbReference>
<dbReference type="GO" id="GO:0005886">
    <property type="term" value="C:plasma membrane"/>
    <property type="evidence" value="ECO:0007669"/>
    <property type="project" value="UniProtKB-SubCell"/>
</dbReference>
<keyword evidence="8" id="KW-1278">Translocase</keyword>
<evidence type="ECO:0000256" key="8">
    <source>
        <dbReference type="ARBA" id="ARBA00022967"/>
    </source>
</evidence>
<dbReference type="Gene3D" id="2.70.150.10">
    <property type="entry name" value="Calcium-transporting ATPase, cytoplasmic transduction domain A"/>
    <property type="match status" value="1"/>
</dbReference>
<evidence type="ECO:0000256" key="6">
    <source>
        <dbReference type="ARBA" id="ARBA00022741"/>
    </source>
</evidence>